<dbReference type="InterPro" id="IPR036390">
    <property type="entry name" value="WH_DNA-bd_sf"/>
</dbReference>
<evidence type="ECO:0000259" key="4">
    <source>
        <dbReference type="PROSITE" id="PS51077"/>
    </source>
</evidence>
<feature type="domain" description="IclR-ED" evidence="5">
    <location>
        <begin position="76"/>
        <end position="258"/>
    </location>
</feature>
<dbReference type="PANTHER" id="PTHR30136:SF24">
    <property type="entry name" value="HTH-TYPE TRANSCRIPTIONAL REPRESSOR ALLR"/>
    <property type="match status" value="1"/>
</dbReference>
<dbReference type="Gene3D" id="3.30.450.40">
    <property type="match status" value="1"/>
</dbReference>
<reference evidence="6" key="1">
    <citation type="submission" date="2021-01" db="EMBL/GenBank/DDBJ databases">
        <title>Ramlibacter sp. strain AW1 16S ribosomal RNA gene Genome sequencing and assembly.</title>
        <authorList>
            <person name="Kang M."/>
        </authorList>
    </citation>
    <scope>NUCLEOTIDE SEQUENCE</scope>
    <source>
        <strain evidence="6">AW1</strain>
    </source>
</reference>
<evidence type="ECO:0000313" key="7">
    <source>
        <dbReference type="Proteomes" id="UP000613011"/>
    </source>
</evidence>
<evidence type="ECO:0000256" key="2">
    <source>
        <dbReference type="ARBA" id="ARBA00023125"/>
    </source>
</evidence>
<keyword evidence="2" id="KW-0238">DNA-binding</keyword>
<keyword evidence="3" id="KW-0804">Transcription</keyword>
<dbReference type="InterPro" id="IPR050707">
    <property type="entry name" value="HTH_MetabolicPath_Reg"/>
</dbReference>
<evidence type="ECO:0000256" key="1">
    <source>
        <dbReference type="ARBA" id="ARBA00023015"/>
    </source>
</evidence>
<dbReference type="GO" id="GO:0003700">
    <property type="term" value="F:DNA-binding transcription factor activity"/>
    <property type="evidence" value="ECO:0007669"/>
    <property type="project" value="TreeGrafter"/>
</dbReference>
<keyword evidence="7" id="KW-1185">Reference proteome</keyword>
<evidence type="ECO:0000313" key="6">
    <source>
        <dbReference type="EMBL" id="MBL0419281.1"/>
    </source>
</evidence>
<feature type="domain" description="HTH iclR-type" evidence="4">
    <location>
        <begin position="12"/>
        <end position="75"/>
    </location>
</feature>
<dbReference type="Pfam" id="PF01614">
    <property type="entry name" value="IclR_C"/>
    <property type="match status" value="1"/>
</dbReference>
<dbReference type="EMBL" id="JAEQNA010000001">
    <property type="protein sequence ID" value="MBL0419281.1"/>
    <property type="molecule type" value="Genomic_DNA"/>
</dbReference>
<evidence type="ECO:0000259" key="5">
    <source>
        <dbReference type="PROSITE" id="PS51078"/>
    </source>
</evidence>
<dbReference type="SMART" id="SM00346">
    <property type="entry name" value="HTH_ICLR"/>
    <property type="match status" value="1"/>
</dbReference>
<dbReference type="Gene3D" id="1.10.10.10">
    <property type="entry name" value="Winged helix-like DNA-binding domain superfamily/Winged helix DNA-binding domain"/>
    <property type="match status" value="1"/>
</dbReference>
<gene>
    <name evidence="6" type="ORF">JI739_02870</name>
</gene>
<dbReference type="InterPro" id="IPR029016">
    <property type="entry name" value="GAF-like_dom_sf"/>
</dbReference>
<dbReference type="SUPFAM" id="SSF55781">
    <property type="entry name" value="GAF domain-like"/>
    <property type="match status" value="1"/>
</dbReference>
<dbReference type="Proteomes" id="UP000613011">
    <property type="component" value="Unassembled WGS sequence"/>
</dbReference>
<dbReference type="PROSITE" id="PS51078">
    <property type="entry name" value="ICLR_ED"/>
    <property type="match status" value="1"/>
</dbReference>
<dbReference type="GO" id="GO:0003677">
    <property type="term" value="F:DNA binding"/>
    <property type="evidence" value="ECO:0007669"/>
    <property type="project" value="UniProtKB-KW"/>
</dbReference>
<dbReference type="PANTHER" id="PTHR30136">
    <property type="entry name" value="HELIX-TURN-HELIX TRANSCRIPTIONAL REGULATOR, ICLR FAMILY"/>
    <property type="match status" value="1"/>
</dbReference>
<dbReference type="InterPro" id="IPR036388">
    <property type="entry name" value="WH-like_DNA-bd_sf"/>
</dbReference>
<comment type="caution">
    <text evidence="6">The sequence shown here is derived from an EMBL/GenBank/DDBJ whole genome shotgun (WGS) entry which is preliminary data.</text>
</comment>
<name>A0A936ZKA1_9BURK</name>
<protein>
    <submittedName>
        <fullName evidence="6">Helix-turn-helix domain-containing protein</fullName>
    </submittedName>
</protein>
<keyword evidence="1" id="KW-0805">Transcription regulation</keyword>
<dbReference type="AlphaFoldDB" id="A0A936ZKA1"/>
<organism evidence="6 7">
    <name type="scientific">Ramlibacter aurantiacus</name>
    <dbReference type="NCBI Taxonomy" id="2801330"/>
    <lineage>
        <taxon>Bacteria</taxon>
        <taxon>Pseudomonadati</taxon>
        <taxon>Pseudomonadota</taxon>
        <taxon>Betaproteobacteria</taxon>
        <taxon>Burkholderiales</taxon>
        <taxon>Comamonadaceae</taxon>
        <taxon>Ramlibacter</taxon>
    </lineage>
</organism>
<dbReference type="SUPFAM" id="SSF46785">
    <property type="entry name" value="Winged helix' DNA-binding domain"/>
    <property type="match status" value="1"/>
</dbReference>
<dbReference type="GO" id="GO:0045892">
    <property type="term" value="P:negative regulation of DNA-templated transcription"/>
    <property type="evidence" value="ECO:0007669"/>
    <property type="project" value="TreeGrafter"/>
</dbReference>
<proteinExistence type="predicted"/>
<dbReference type="InterPro" id="IPR014757">
    <property type="entry name" value="Tscrpt_reg_IclR_C"/>
</dbReference>
<dbReference type="Pfam" id="PF09339">
    <property type="entry name" value="HTH_IclR"/>
    <property type="match status" value="1"/>
</dbReference>
<evidence type="ECO:0000256" key="3">
    <source>
        <dbReference type="ARBA" id="ARBA00023163"/>
    </source>
</evidence>
<accession>A0A936ZKA1</accession>
<dbReference type="InterPro" id="IPR005471">
    <property type="entry name" value="Tscrpt_reg_IclR_N"/>
</dbReference>
<dbReference type="PROSITE" id="PS51077">
    <property type="entry name" value="HTH_ICLR"/>
    <property type="match status" value="1"/>
</dbReference>
<sequence length="277" mass="29303">MGTRQRENTGGTQSIERALALLRALATRGRFGWTLSELAAAAGLKKTTAHRILGRLEQERLIHRRDGGDRYVLGPGLGELSLCVPGFHEFVSRARAHGASLGRKLSLVTIVSLRSGDHFVLAARTASAHMATHIHEEGSYRPLISTAGGIAILITLPAALQDRIIGANVRELALRGRTQLAHCHSMLKRSRTLGVGANFGDMAAGTNAVAVPFGDTPEGAIGSLTVAGPESQLDQARCLALVPLLREQAQPLTQLARQVYGGSSHIAASLTAASPLR</sequence>
<dbReference type="RefSeq" id="WP_201682324.1">
    <property type="nucleotide sequence ID" value="NZ_JAEQNA010000001.1"/>
</dbReference>